<proteinExistence type="inferred from homology"/>
<comment type="similarity">
    <text evidence="1 4">Belongs to the universal ribosomal protein uL15 family.</text>
</comment>
<evidence type="ECO:0000259" key="6">
    <source>
        <dbReference type="Pfam" id="PF00828"/>
    </source>
</evidence>
<dbReference type="PANTHER" id="PTHR12934:SF11">
    <property type="entry name" value="LARGE RIBOSOMAL SUBUNIT PROTEIN UL15M"/>
    <property type="match status" value="1"/>
</dbReference>
<evidence type="ECO:0000256" key="2">
    <source>
        <dbReference type="ARBA" id="ARBA00022980"/>
    </source>
</evidence>
<dbReference type="AlphaFoldDB" id="A0AAP0GD50"/>
<dbReference type="HAMAP" id="MF_01341">
    <property type="entry name" value="Ribosomal_uL15"/>
    <property type="match status" value="1"/>
</dbReference>
<dbReference type="SUPFAM" id="SSF52080">
    <property type="entry name" value="Ribosomal proteins L15p and L18e"/>
    <property type="match status" value="1"/>
</dbReference>
<keyword evidence="3 4" id="KW-0687">Ribonucleoprotein</keyword>
<feature type="compositionally biased region" description="Gly residues" evidence="5">
    <location>
        <begin position="101"/>
        <end position="113"/>
    </location>
</feature>
<dbReference type="GO" id="GO:0003735">
    <property type="term" value="F:structural constituent of ribosome"/>
    <property type="evidence" value="ECO:0007669"/>
    <property type="project" value="InterPro"/>
</dbReference>
<dbReference type="EMBL" id="JBBWWQ010000003">
    <property type="protein sequence ID" value="KAK8952093.1"/>
    <property type="molecule type" value="Genomic_DNA"/>
</dbReference>
<evidence type="ECO:0000256" key="4">
    <source>
        <dbReference type="RuleBase" id="RU003888"/>
    </source>
</evidence>
<dbReference type="GO" id="GO:0022625">
    <property type="term" value="C:cytosolic large ribosomal subunit"/>
    <property type="evidence" value="ECO:0007669"/>
    <property type="project" value="TreeGrafter"/>
</dbReference>
<organism evidence="7 8">
    <name type="scientific">Platanthera zijinensis</name>
    <dbReference type="NCBI Taxonomy" id="2320716"/>
    <lineage>
        <taxon>Eukaryota</taxon>
        <taxon>Viridiplantae</taxon>
        <taxon>Streptophyta</taxon>
        <taxon>Embryophyta</taxon>
        <taxon>Tracheophyta</taxon>
        <taxon>Spermatophyta</taxon>
        <taxon>Magnoliopsida</taxon>
        <taxon>Liliopsida</taxon>
        <taxon>Asparagales</taxon>
        <taxon>Orchidaceae</taxon>
        <taxon>Orchidoideae</taxon>
        <taxon>Orchideae</taxon>
        <taxon>Orchidinae</taxon>
        <taxon>Platanthera</taxon>
    </lineage>
</organism>
<protein>
    <recommendedName>
        <fullName evidence="6">Large ribosomal subunit protein uL15/eL18 domain-containing protein</fullName>
    </recommendedName>
</protein>
<dbReference type="InterPro" id="IPR005749">
    <property type="entry name" value="Ribosomal_uL15_bac-type"/>
</dbReference>
<accession>A0AAP0GD50</accession>
<evidence type="ECO:0000256" key="1">
    <source>
        <dbReference type="ARBA" id="ARBA00007320"/>
    </source>
</evidence>
<comment type="caution">
    <text evidence="7">The sequence shown here is derived from an EMBL/GenBank/DDBJ whole genome shotgun (WGS) entry which is preliminary data.</text>
</comment>
<dbReference type="NCBIfam" id="TIGR01071">
    <property type="entry name" value="rplO_bact"/>
    <property type="match status" value="1"/>
</dbReference>
<evidence type="ECO:0000313" key="7">
    <source>
        <dbReference type="EMBL" id="KAK8952093.1"/>
    </source>
</evidence>
<dbReference type="InterPro" id="IPR036227">
    <property type="entry name" value="Ribosomal_uL15/eL18_sf"/>
</dbReference>
<sequence length="273" mass="29346">MASCLSGVSASYSSVSSPFLQLTAPPFKGNLDRLRPSLPSLFFLSRARGKSLYSSTPNPLVRCRSSAVSTQEPASPVRFRLNNLGPQPGSRKRSKRKGRGIAAGQGNSCGFGMRGQKSRSGPGVRKGFEGGQMPLYRRIPKLRGIAGGMRAGLPKFVPVNLKDIEAAGFKEGEEVSRESLKGRGVINPSGRERNLPLKILGNGDLSVRLTIKARSFSATAKEKLVAAGCSLTMLPGRKKWMKPSVLKNLARAEDYFTKKRAPMAVSEVVTVSP</sequence>
<dbReference type="InterPro" id="IPR021131">
    <property type="entry name" value="Ribosomal_uL15/eL18"/>
</dbReference>
<gene>
    <name evidence="7" type="ORF">KSP39_PZI003296</name>
</gene>
<keyword evidence="8" id="KW-1185">Reference proteome</keyword>
<dbReference type="Gene3D" id="3.100.10.10">
    <property type="match status" value="1"/>
</dbReference>
<reference evidence="7 8" key="1">
    <citation type="journal article" date="2022" name="Nat. Plants">
        <title>Genomes of leafy and leafless Platanthera orchids illuminate the evolution of mycoheterotrophy.</title>
        <authorList>
            <person name="Li M.H."/>
            <person name="Liu K.W."/>
            <person name="Li Z."/>
            <person name="Lu H.C."/>
            <person name="Ye Q.L."/>
            <person name="Zhang D."/>
            <person name="Wang J.Y."/>
            <person name="Li Y.F."/>
            <person name="Zhong Z.M."/>
            <person name="Liu X."/>
            <person name="Yu X."/>
            <person name="Liu D.K."/>
            <person name="Tu X.D."/>
            <person name="Liu B."/>
            <person name="Hao Y."/>
            <person name="Liao X.Y."/>
            <person name="Jiang Y.T."/>
            <person name="Sun W.H."/>
            <person name="Chen J."/>
            <person name="Chen Y.Q."/>
            <person name="Ai Y."/>
            <person name="Zhai J.W."/>
            <person name="Wu S.S."/>
            <person name="Zhou Z."/>
            <person name="Hsiao Y.Y."/>
            <person name="Wu W.L."/>
            <person name="Chen Y.Y."/>
            <person name="Lin Y.F."/>
            <person name="Hsu J.L."/>
            <person name="Li C.Y."/>
            <person name="Wang Z.W."/>
            <person name="Zhao X."/>
            <person name="Zhong W.Y."/>
            <person name="Ma X.K."/>
            <person name="Ma L."/>
            <person name="Huang J."/>
            <person name="Chen G.Z."/>
            <person name="Huang M.Z."/>
            <person name="Huang L."/>
            <person name="Peng D.H."/>
            <person name="Luo Y.B."/>
            <person name="Zou S.Q."/>
            <person name="Chen S.P."/>
            <person name="Lan S."/>
            <person name="Tsai W.C."/>
            <person name="Van de Peer Y."/>
            <person name="Liu Z.J."/>
        </authorList>
    </citation>
    <scope>NUCLEOTIDE SEQUENCE [LARGE SCALE GENOMIC DNA]</scope>
    <source>
        <strain evidence="7">Lor287</strain>
    </source>
</reference>
<dbReference type="Proteomes" id="UP001418222">
    <property type="component" value="Unassembled WGS sequence"/>
</dbReference>
<keyword evidence="2 4" id="KW-0689">Ribosomal protein</keyword>
<dbReference type="GO" id="GO:0006412">
    <property type="term" value="P:translation"/>
    <property type="evidence" value="ECO:0007669"/>
    <property type="project" value="InterPro"/>
</dbReference>
<dbReference type="PANTHER" id="PTHR12934">
    <property type="entry name" value="50S RIBOSOMAL PROTEIN L15"/>
    <property type="match status" value="1"/>
</dbReference>
<evidence type="ECO:0000256" key="3">
    <source>
        <dbReference type="ARBA" id="ARBA00023274"/>
    </source>
</evidence>
<feature type="domain" description="Large ribosomal subunit protein uL15/eL18" evidence="6">
    <location>
        <begin position="158"/>
        <end position="231"/>
    </location>
</feature>
<dbReference type="InterPro" id="IPR001196">
    <property type="entry name" value="Ribosomal_uL15_CS"/>
</dbReference>
<evidence type="ECO:0000313" key="8">
    <source>
        <dbReference type="Proteomes" id="UP001418222"/>
    </source>
</evidence>
<dbReference type="Pfam" id="PF00828">
    <property type="entry name" value="Ribosomal_L27A"/>
    <property type="match status" value="1"/>
</dbReference>
<feature type="compositionally biased region" description="Basic residues" evidence="5">
    <location>
        <begin position="90"/>
        <end position="99"/>
    </location>
</feature>
<dbReference type="PROSITE" id="PS00475">
    <property type="entry name" value="RIBOSOMAL_L15"/>
    <property type="match status" value="1"/>
</dbReference>
<feature type="region of interest" description="Disordered" evidence="5">
    <location>
        <begin position="72"/>
        <end position="129"/>
    </location>
</feature>
<name>A0AAP0GD50_9ASPA</name>
<dbReference type="InterPro" id="IPR030878">
    <property type="entry name" value="Ribosomal_uL15"/>
</dbReference>
<evidence type="ECO:0000256" key="5">
    <source>
        <dbReference type="SAM" id="MobiDB-lite"/>
    </source>
</evidence>